<name>A0A3S1BSH7_9BACL</name>
<evidence type="ECO:0000313" key="4">
    <source>
        <dbReference type="Proteomes" id="UP000279446"/>
    </source>
</evidence>
<evidence type="ECO:0000313" key="3">
    <source>
        <dbReference type="EMBL" id="RUT48759.1"/>
    </source>
</evidence>
<proteinExistence type="evidence at transcript level"/>
<comment type="subcellular location">
    <subcellularLocation>
        <location evidence="2">Spore core</location>
    </subcellularLocation>
</comment>
<keyword evidence="4" id="KW-1185">Reference proteome</keyword>
<gene>
    <name evidence="2 3" type="primary">sspI</name>
    <name evidence="3" type="ORF">EJP82_02160</name>
</gene>
<dbReference type="InterPro" id="IPR017525">
    <property type="entry name" value="SspI"/>
</dbReference>
<keyword evidence="1 2" id="KW-0749">Sporulation</keyword>
<dbReference type="AlphaFoldDB" id="A0A3S1BSH7"/>
<comment type="caution">
    <text evidence="3">The sequence shown here is derived from an EMBL/GenBank/DDBJ whole genome shotgun (WGS) entry which is preliminary data.</text>
</comment>
<dbReference type="OrthoDB" id="2453696at2"/>
<dbReference type="Proteomes" id="UP000279446">
    <property type="component" value="Unassembled WGS sequence"/>
</dbReference>
<dbReference type="NCBIfam" id="TIGR03092">
    <property type="entry name" value="SASP_sspI"/>
    <property type="match status" value="1"/>
</dbReference>
<reference evidence="3 4" key="1">
    <citation type="submission" date="2018-12" db="EMBL/GenBank/DDBJ databases">
        <authorList>
            <person name="Sun L."/>
            <person name="Chen Z."/>
        </authorList>
    </citation>
    <scope>NUCLEOTIDE SEQUENCE [LARGE SCALE GENOMIC DNA]</scope>
    <source>
        <strain evidence="3 4">DSM 15890</strain>
    </source>
</reference>
<comment type="similarity">
    <text evidence="2">Belongs to the SspI family.</text>
</comment>
<sequence>MPVAITMDLRQAIMHKIHGKSEGDLRSMIEGSIDAQEAALPGLGVIFEMMWKNIDQTKQNALISMLHSKIEATDLGPLK</sequence>
<organism evidence="3 4">
    <name type="scientific">Paenibacillus anaericanus</name>
    <dbReference type="NCBI Taxonomy" id="170367"/>
    <lineage>
        <taxon>Bacteria</taxon>
        <taxon>Bacillati</taxon>
        <taxon>Bacillota</taxon>
        <taxon>Bacilli</taxon>
        <taxon>Bacillales</taxon>
        <taxon>Paenibacillaceae</taxon>
        <taxon>Paenibacillus</taxon>
    </lineage>
</organism>
<evidence type="ECO:0000256" key="2">
    <source>
        <dbReference type="HAMAP-Rule" id="MF_00669"/>
    </source>
</evidence>
<comment type="induction">
    <text evidence="2">Expressed only in the forespore compartment of sporulating cells.</text>
</comment>
<dbReference type="HAMAP" id="MF_00669">
    <property type="entry name" value="SspI"/>
    <property type="match status" value="1"/>
</dbReference>
<dbReference type="Pfam" id="PF14098">
    <property type="entry name" value="SSPI"/>
    <property type="match status" value="1"/>
</dbReference>
<dbReference type="EMBL" id="RZNY01000001">
    <property type="protein sequence ID" value="RUT48759.1"/>
    <property type="molecule type" value="Genomic_DNA"/>
</dbReference>
<evidence type="ECO:0000256" key="1">
    <source>
        <dbReference type="ARBA" id="ARBA00022969"/>
    </source>
</evidence>
<dbReference type="GO" id="GO:0030436">
    <property type="term" value="P:asexual sporulation"/>
    <property type="evidence" value="ECO:0007669"/>
    <property type="project" value="UniProtKB-UniRule"/>
</dbReference>
<accession>A0A3S1BSH7</accession>
<dbReference type="GO" id="GO:0030435">
    <property type="term" value="P:sporulation resulting in formation of a cellular spore"/>
    <property type="evidence" value="ECO:0007669"/>
    <property type="project" value="UniProtKB-KW"/>
</dbReference>
<protein>
    <recommendedName>
        <fullName evidence="2">Small, acid-soluble spore protein I</fullName>
        <shortName evidence="2">SASP I</shortName>
    </recommendedName>
</protein>